<evidence type="ECO:0000256" key="1">
    <source>
        <dbReference type="ARBA" id="ARBA00022553"/>
    </source>
</evidence>
<proteinExistence type="predicted"/>
<feature type="modified residue" description="4-aspartylphosphate" evidence="5">
    <location>
        <position position="53"/>
    </location>
</feature>
<dbReference type="PRINTS" id="PR00038">
    <property type="entry name" value="HTHLUXR"/>
</dbReference>
<keyword evidence="1 5" id="KW-0597">Phosphoprotein</keyword>
<dbReference type="PANTHER" id="PTHR43214:SF24">
    <property type="entry name" value="TRANSCRIPTIONAL REGULATORY PROTEIN NARL-RELATED"/>
    <property type="match status" value="1"/>
</dbReference>
<keyword evidence="4" id="KW-0804">Transcription</keyword>
<evidence type="ECO:0000256" key="2">
    <source>
        <dbReference type="ARBA" id="ARBA00023015"/>
    </source>
</evidence>
<evidence type="ECO:0000313" key="9">
    <source>
        <dbReference type="Proteomes" id="UP001596540"/>
    </source>
</evidence>
<gene>
    <name evidence="8" type="ORF">ACFQRF_04395</name>
</gene>
<dbReference type="EMBL" id="JBHTBH010000002">
    <property type="protein sequence ID" value="MFC7326973.1"/>
    <property type="molecule type" value="Genomic_DNA"/>
</dbReference>
<sequence>MPRLLIVDDEALVRRGLSMVLGTAADIDVVGACDGPSAVRAVEEQRPDVVLLDVRMPEVDGLTLLRRIRARPRPPAVAMLTTFDTDEYITTALREGAAGYLLKDTEPEQLIHAVRLLACGVTALSAAVTRSVVRQRSRPRGAERVRTLTTREKDVLRLLALGLSNAEIAARLHLASGTVKEHISVLLGKLGVGNRVQAAVLAHECGLAAAAAEP</sequence>
<dbReference type="InterPro" id="IPR039420">
    <property type="entry name" value="WalR-like"/>
</dbReference>
<dbReference type="PROSITE" id="PS50043">
    <property type="entry name" value="HTH_LUXR_2"/>
    <property type="match status" value="1"/>
</dbReference>
<evidence type="ECO:0000256" key="4">
    <source>
        <dbReference type="ARBA" id="ARBA00023163"/>
    </source>
</evidence>
<dbReference type="SMART" id="SM00448">
    <property type="entry name" value="REC"/>
    <property type="match status" value="1"/>
</dbReference>
<dbReference type="Gene3D" id="3.40.50.2300">
    <property type="match status" value="1"/>
</dbReference>
<dbReference type="SMART" id="SM00421">
    <property type="entry name" value="HTH_LUXR"/>
    <property type="match status" value="1"/>
</dbReference>
<organism evidence="8 9">
    <name type="scientific">Marinactinospora rubrisoli</name>
    <dbReference type="NCBI Taxonomy" id="2715399"/>
    <lineage>
        <taxon>Bacteria</taxon>
        <taxon>Bacillati</taxon>
        <taxon>Actinomycetota</taxon>
        <taxon>Actinomycetes</taxon>
        <taxon>Streptosporangiales</taxon>
        <taxon>Nocardiopsidaceae</taxon>
        <taxon>Marinactinospora</taxon>
    </lineage>
</organism>
<dbReference type="RefSeq" id="WP_379869066.1">
    <property type="nucleotide sequence ID" value="NZ_JBHTBH010000002.1"/>
</dbReference>
<dbReference type="InterPro" id="IPR011006">
    <property type="entry name" value="CheY-like_superfamily"/>
</dbReference>
<dbReference type="Pfam" id="PF00196">
    <property type="entry name" value="GerE"/>
    <property type="match status" value="1"/>
</dbReference>
<name>A0ABW2KAD3_9ACTN</name>
<dbReference type="SUPFAM" id="SSF52172">
    <property type="entry name" value="CheY-like"/>
    <property type="match status" value="1"/>
</dbReference>
<dbReference type="InterPro" id="IPR016032">
    <property type="entry name" value="Sig_transdc_resp-reg_C-effctor"/>
</dbReference>
<dbReference type="InterPro" id="IPR000792">
    <property type="entry name" value="Tscrpt_reg_LuxR_C"/>
</dbReference>
<dbReference type="CDD" id="cd17535">
    <property type="entry name" value="REC_NarL-like"/>
    <property type="match status" value="1"/>
</dbReference>
<evidence type="ECO:0000256" key="3">
    <source>
        <dbReference type="ARBA" id="ARBA00023125"/>
    </source>
</evidence>
<keyword evidence="3" id="KW-0238">DNA-binding</keyword>
<reference evidence="9" key="1">
    <citation type="journal article" date="2019" name="Int. J. Syst. Evol. Microbiol.">
        <title>The Global Catalogue of Microorganisms (GCM) 10K type strain sequencing project: providing services to taxonomists for standard genome sequencing and annotation.</title>
        <authorList>
            <consortium name="The Broad Institute Genomics Platform"/>
            <consortium name="The Broad Institute Genome Sequencing Center for Infectious Disease"/>
            <person name="Wu L."/>
            <person name="Ma J."/>
        </authorList>
    </citation>
    <scope>NUCLEOTIDE SEQUENCE [LARGE SCALE GENOMIC DNA]</scope>
    <source>
        <strain evidence="9">CGMCC 4.7382</strain>
    </source>
</reference>
<keyword evidence="9" id="KW-1185">Reference proteome</keyword>
<evidence type="ECO:0000259" key="7">
    <source>
        <dbReference type="PROSITE" id="PS50110"/>
    </source>
</evidence>
<dbReference type="Proteomes" id="UP001596540">
    <property type="component" value="Unassembled WGS sequence"/>
</dbReference>
<dbReference type="CDD" id="cd06170">
    <property type="entry name" value="LuxR_C_like"/>
    <property type="match status" value="1"/>
</dbReference>
<dbReference type="PROSITE" id="PS50110">
    <property type="entry name" value="RESPONSE_REGULATORY"/>
    <property type="match status" value="1"/>
</dbReference>
<dbReference type="InterPro" id="IPR058245">
    <property type="entry name" value="NreC/VraR/RcsB-like_REC"/>
</dbReference>
<accession>A0ABW2KAD3</accession>
<keyword evidence="2" id="KW-0805">Transcription regulation</keyword>
<evidence type="ECO:0000259" key="6">
    <source>
        <dbReference type="PROSITE" id="PS50043"/>
    </source>
</evidence>
<comment type="caution">
    <text evidence="8">The sequence shown here is derived from an EMBL/GenBank/DDBJ whole genome shotgun (WGS) entry which is preliminary data.</text>
</comment>
<feature type="domain" description="Response regulatory" evidence="7">
    <location>
        <begin position="3"/>
        <end position="118"/>
    </location>
</feature>
<evidence type="ECO:0000256" key="5">
    <source>
        <dbReference type="PROSITE-ProRule" id="PRU00169"/>
    </source>
</evidence>
<dbReference type="SUPFAM" id="SSF46894">
    <property type="entry name" value="C-terminal effector domain of the bipartite response regulators"/>
    <property type="match status" value="1"/>
</dbReference>
<dbReference type="PANTHER" id="PTHR43214">
    <property type="entry name" value="TWO-COMPONENT RESPONSE REGULATOR"/>
    <property type="match status" value="1"/>
</dbReference>
<dbReference type="Pfam" id="PF00072">
    <property type="entry name" value="Response_reg"/>
    <property type="match status" value="1"/>
</dbReference>
<feature type="domain" description="HTH luxR-type" evidence="6">
    <location>
        <begin position="141"/>
        <end position="206"/>
    </location>
</feature>
<evidence type="ECO:0000313" key="8">
    <source>
        <dbReference type="EMBL" id="MFC7326973.1"/>
    </source>
</evidence>
<protein>
    <submittedName>
        <fullName evidence="8">Response regulator</fullName>
    </submittedName>
</protein>
<dbReference type="InterPro" id="IPR001789">
    <property type="entry name" value="Sig_transdc_resp-reg_receiver"/>
</dbReference>